<evidence type="ECO:0000313" key="3">
    <source>
        <dbReference type="Proteomes" id="UP000326396"/>
    </source>
</evidence>
<feature type="region of interest" description="Disordered" evidence="1">
    <location>
        <begin position="53"/>
        <end position="72"/>
    </location>
</feature>
<dbReference type="Proteomes" id="UP000326396">
    <property type="component" value="Linkage Group LG9"/>
</dbReference>
<dbReference type="OrthoDB" id="1836013at2759"/>
<sequence length="604" mass="68946">MAKVTESNFGNGKQPPKLQSTEDFENWKLKMKAFLKFTDYTLWDSICNGPRSNEIKSSSGSLESRKEDNQAEVGGKVCEKIGKLEGSGLSHIKEKKLEEHVALFESKYFEQTPKKVENKVQMIEIKENEEAKKGVTALITESKRGGEWNLEIEQATEELNHAFMAQNGSTEANNQDLKILVHNKDMFIKNVSEKLEKAQSDLLKAQLTIDKWNLASIKLDKCLSQQRSVKSKSGLDFTEICPPDNYAEMPRFHPANDLANFFVKTENVLTGLQVKDKTIEVEDGCEEKHLSSVYFNKNCNKETTHVCIDESLDDCSVSVKNCGENVSSQDFFSKIVNVAKAFVPLKFVKEGELSKPQDFLQKTMYSQFYNDVEVNEKGEPNFEEEDISHEFPTKGDEFDLEHTIRTTEPLESDFWKFTSKVFETTNNQIVGHLAYTCAHSVQNRMMLERQKQQRAGRNVIKKCNLVNNSMVKYGAGFEKAHGFVTRIRVMSDDVNSQEIMRMEETHFVVLGLKAPMVIQLEEDVFGAESHEDLEVEIENAGRLDMVVDLTNEVVKSRACNLKYECKKWKSLNVQGQSSSGQRKIFKDLETKLMKDDSQEKDLKR</sequence>
<accession>A0A5N6LPE2</accession>
<protein>
    <recommendedName>
        <fullName evidence="4">DUF4219 domain-containing protein</fullName>
    </recommendedName>
</protein>
<dbReference type="AlphaFoldDB" id="A0A5N6LPE2"/>
<feature type="region of interest" description="Disordered" evidence="1">
    <location>
        <begin position="1"/>
        <end position="20"/>
    </location>
</feature>
<gene>
    <name evidence="2" type="ORF">E3N88_41026</name>
</gene>
<evidence type="ECO:0000256" key="1">
    <source>
        <dbReference type="SAM" id="MobiDB-lite"/>
    </source>
</evidence>
<name>A0A5N6LPE2_9ASTR</name>
<reference evidence="2 3" key="1">
    <citation type="submission" date="2019-05" db="EMBL/GenBank/DDBJ databases">
        <title>Mikania micrantha, genome provides insights into the molecular mechanism of rapid growth.</title>
        <authorList>
            <person name="Liu B."/>
        </authorList>
    </citation>
    <scope>NUCLEOTIDE SEQUENCE [LARGE SCALE GENOMIC DNA]</scope>
    <source>
        <strain evidence="2">NLD-2019</strain>
        <tissue evidence="2">Leaf</tissue>
    </source>
</reference>
<dbReference type="EMBL" id="SZYD01000019">
    <property type="protein sequence ID" value="KAD2394049.1"/>
    <property type="molecule type" value="Genomic_DNA"/>
</dbReference>
<organism evidence="2 3">
    <name type="scientific">Mikania micrantha</name>
    <name type="common">bitter vine</name>
    <dbReference type="NCBI Taxonomy" id="192012"/>
    <lineage>
        <taxon>Eukaryota</taxon>
        <taxon>Viridiplantae</taxon>
        <taxon>Streptophyta</taxon>
        <taxon>Embryophyta</taxon>
        <taxon>Tracheophyta</taxon>
        <taxon>Spermatophyta</taxon>
        <taxon>Magnoliopsida</taxon>
        <taxon>eudicotyledons</taxon>
        <taxon>Gunneridae</taxon>
        <taxon>Pentapetalae</taxon>
        <taxon>asterids</taxon>
        <taxon>campanulids</taxon>
        <taxon>Asterales</taxon>
        <taxon>Asteraceae</taxon>
        <taxon>Asteroideae</taxon>
        <taxon>Heliantheae alliance</taxon>
        <taxon>Eupatorieae</taxon>
        <taxon>Mikania</taxon>
    </lineage>
</organism>
<evidence type="ECO:0008006" key="4">
    <source>
        <dbReference type="Google" id="ProtNLM"/>
    </source>
</evidence>
<keyword evidence="3" id="KW-1185">Reference proteome</keyword>
<proteinExistence type="predicted"/>
<evidence type="ECO:0000313" key="2">
    <source>
        <dbReference type="EMBL" id="KAD2394049.1"/>
    </source>
</evidence>
<comment type="caution">
    <text evidence="2">The sequence shown here is derived from an EMBL/GenBank/DDBJ whole genome shotgun (WGS) entry which is preliminary data.</text>
</comment>